<evidence type="ECO:0008006" key="4">
    <source>
        <dbReference type="Google" id="ProtNLM"/>
    </source>
</evidence>
<keyword evidence="1" id="KW-0946">Virion</keyword>
<evidence type="ECO:0000313" key="3">
    <source>
        <dbReference type="EMBL" id="APG77193.1"/>
    </source>
</evidence>
<evidence type="ECO:0000256" key="1">
    <source>
        <dbReference type="ARBA" id="ARBA00023104"/>
    </source>
</evidence>
<sequence length="449" mass="50376">MKKRIRDMSRMLPPVQGLHGNWHPTTGWQGTPMPHVAQVKSVDYMEDVVTPDFARLSARGKVVNNPMFRRKSAVQFTGGTYAVYRTSQGSTLGYRREGSWGAELIEQFPNLHLDPRISRLKTLAITEAYSKVGEMDLEGLVSLAEMRETAAFLASPIGKLRTLTQRWNRISQLFADDEVAYRTRLEKWNKLPPRVQARRKPPKLRQRKVRFGGVSVTDISSLWLAYRYGIMPLFYDIKGVIALLERQYGEVRLTARAKQATTWEDEKTAQAGPYGFQDVYQYSRKTKAIVTVRAGVLYAAKTTVASAAGLTLDRLPGAIWELVPLSFVVDWFLNIGDVLNALTSHARGEILAAWVTVKVDYTVRNVISSASASGENAISVSALPSYDEDGVIVERLPITLLDIGVRGQFDMNLKRYIDALALIHQSLAQNSKLLSSKLDFSRKTPRKPT</sequence>
<organism evidence="3">
    <name type="scientific">Hubei levi-like virus 14</name>
    <dbReference type="NCBI Taxonomy" id="1922913"/>
    <lineage>
        <taxon>Viruses</taxon>
        <taxon>Riboviria</taxon>
    </lineage>
</organism>
<name>A0A1L3KIK8_9VIRU</name>
<keyword evidence="1" id="KW-1160">Virus entry into host cell</keyword>
<keyword evidence="1" id="KW-0945">Host-virus interaction</keyword>
<comment type="similarity">
    <text evidence="2">Belongs to the Leviviricetes maturation protein family.</text>
</comment>
<dbReference type="GO" id="GO:0039666">
    <property type="term" value="P:virion attachment to host cell pilus"/>
    <property type="evidence" value="ECO:0007669"/>
    <property type="project" value="UniProtKB-KW"/>
</dbReference>
<dbReference type="Pfam" id="PF03863">
    <property type="entry name" value="Phage_mat-A"/>
    <property type="match status" value="1"/>
</dbReference>
<proteinExistence type="inferred from homology"/>
<keyword evidence="1" id="KW-1161">Viral attachment to host cell</keyword>
<reference evidence="3" key="1">
    <citation type="journal article" date="2016" name="Nature">
        <title>Redefining the invertebrate RNA virosphere.</title>
        <authorList>
            <person name="Shi M."/>
            <person name="Lin X.D."/>
            <person name="Tian J.H."/>
            <person name="Chen L.J."/>
            <person name="Chen X."/>
            <person name="Li C.X."/>
            <person name="Qin X.C."/>
            <person name="Li J."/>
            <person name="Cao J.P."/>
            <person name="Eden J.S."/>
            <person name="Buchmann J."/>
            <person name="Wang W."/>
            <person name="Xu J."/>
            <person name="Holmes E.C."/>
            <person name="Zhang Y.Z."/>
        </authorList>
    </citation>
    <scope>NUCLEOTIDE SEQUENCE</scope>
    <source>
        <strain evidence="3">SZmix15676</strain>
    </source>
</reference>
<dbReference type="InterPro" id="IPR005563">
    <property type="entry name" value="A_protein"/>
</dbReference>
<evidence type="ECO:0000256" key="2">
    <source>
        <dbReference type="ARBA" id="ARBA00035110"/>
    </source>
</evidence>
<dbReference type="EMBL" id="KX883571">
    <property type="protein sequence ID" value="APG77193.1"/>
    <property type="molecule type" value="Genomic_RNA"/>
</dbReference>
<accession>A0A1L3KIK8</accession>
<keyword evidence="1" id="KW-1175">Viral attachment to host cell pilus</keyword>
<protein>
    <recommendedName>
        <fullName evidence="4">Maturation protein</fullName>
    </recommendedName>
</protein>